<dbReference type="PANTHER" id="PTHR36223">
    <property type="entry name" value="BETA-LACTAMASE-TYPE TRANSPEPTIDASE FOLD DOMAIN CONTAINING PROTEIN"/>
    <property type="match status" value="1"/>
</dbReference>
<accession>A0A167GKW2</accession>
<dbReference type="PANTHER" id="PTHR36223:SF1">
    <property type="entry name" value="TRANSCRIPTION ELONGATION FACTOR EAF N-TERMINAL DOMAIN-CONTAINING PROTEIN"/>
    <property type="match status" value="1"/>
</dbReference>
<dbReference type="InterPro" id="IPR057678">
    <property type="entry name" value="DUF7918"/>
</dbReference>
<organism evidence="3 4">
    <name type="scientific">Calocera viscosa (strain TUFC12733)</name>
    <dbReference type="NCBI Taxonomy" id="1330018"/>
    <lineage>
        <taxon>Eukaryota</taxon>
        <taxon>Fungi</taxon>
        <taxon>Dikarya</taxon>
        <taxon>Basidiomycota</taxon>
        <taxon>Agaricomycotina</taxon>
        <taxon>Dacrymycetes</taxon>
        <taxon>Dacrymycetales</taxon>
        <taxon>Dacrymycetaceae</taxon>
        <taxon>Calocera</taxon>
    </lineage>
</organism>
<reference evidence="3 4" key="1">
    <citation type="journal article" date="2016" name="Mol. Biol. Evol.">
        <title>Comparative Genomics of Early-Diverging Mushroom-Forming Fungi Provides Insights into the Origins of Lignocellulose Decay Capabilities.</title>
        <authorList>
            <person name="Nagy L.G."/>
            <person name="Riley R."/>
            <person name="Tritt A."/>
            <person name="Adam C."/>
            <person name="Daum C."/>
            <person name="Floudas D."/>
            <person name="Sun H."/>
            <person name="Yadav J.S."/>
            <person name="Pangilinan J."/>
            <person name="Larsson K.H."/>
            <person name="Matsuura K."/>
            <person name="Barry K."/>
            <person name="Labutti K."/>
            <person name="Kuo R."/>
            <person name="Ohm R.A."/>
            <person name="Bhattacharya S.S."/>
            <person name="Shirouzu T."/>
            <person name="Yoshinaga Y."/>
            <person name="Martin F.M."/>
            <person name="Grigoriev I.V."/>
            <person name="Hibbett D.S."/>
        </authorList>
    </citation>
    <scope>NUCLEOTIDE SEQUENCE [LARGE SCALE GENOMIC DNA]</scope>
    <source>
        <strain evidence="3 4">TUFC12733</strain>
    </source>
</reference>
<feature type="domain" description="DUF7918" evidence="2">
    <location>
        <begin position="10"/>
        <end position="208"/>
    </location>
</feature>
<feature type="region of interest" description="Disordered" evidence="1">
    <location>
        <begin position="259"/>
        <end position="282"/>
    </location>
</feature>
<keyword evidence="4" id="KW-1185">Reference proteome</keyword>
<dbReference type="EMBL" id="KV417336">
    <property type="protein sequence ID" value="KZO90664.1"/>
    <property type="molecule type" value="Genomic_DNA"/>
</dbReference>
<protein>
    <recommendedName>
        <fullName evidence="2">DUF7918 domain-containing protein</fullName>
    </recommendedName>
</protein>
<dbReference type="AlphaFoldDB" id="A0A167GKW2"/>
<evidence type="ECO:0000259" key="2">
    <source>
        <dbReference type="Pfam" id="PF25534"/>
    </source>
</evidence>
<evidence type="ECO:0000313" key="3">
    <source>
        <dbReference type="EMBL" id="KZO90664.1"/>
    </source>
</evidence>
<dbReference type="Pfam" id="PF25534">
    <property type="entry name" value="DUF7918"/>
    <property type="match status" value="1"/>
</dbReference>
<feature type="compositionally biased region" description="Basic and acidic residues" evidence="1">
    <location>
        <begin position="259"/>
        <end position="271"/>
    </location>
</feature>
<feature type="region of interest" description="Disordered" evidence="1">
    <location>
        <begin position="203"/>
        <end position="245"/>
    </location>
</feature>
<dbReference type="Proteomes" id="UP000076738">
    <property type="component" value="Unassembled WGS sequence"/>
</dbReference>
<evidence type="ECO:0000313" key="4">
    <source>
        <dbReference type="Proteomes" id="UP000076738"/>
    </source>
</evidence>
<dbReference type="STRING" id="1330018.A0A167GKW2"/>
<feature type="compositionally biased region" description="Basic and acidic residues" evidence="1">
    <location>
        <begin position="220"/>
        <end position="234"/>
    </location>
</feature>
<name>A0A167GKW2_CALVF</name>
<dbReference type="OrthoDB" id="3364132at2759"/>
<sequence>MPRLGDYEAWVEVGGVRLEEYPMVESGTGEMVVRCWIASEEGKNFVVHLKDHKPGQRAIRGRISIDGRLAAGVIVRASSRSRTVPSSGFPITATQTKLYQFGKISLTEDEHLALQDENLIKQLGTIKMLCETGNAVPDNWISGFSPSEVKPVHEKSKKGASHWVVPGAEVQEHRIVYAFRPNGGRASTLVFHYAPKDLLQARGIMPRDTPVNEEEERAESEENHSNEPAVKVEDMEGENSEEARAAEARIRQLEEELAALRRDKDKGKRAADGLGTGRPTKRMKLEQIDTNRFFAAGEVIDLT</sequence>
<evidence type="ECO:0000256" key="1">
    <source>
        <dbReference type="SAM" id="MobiDB-lite"/>
    </source>
</evidence>
<proteinExistence type="predicted"/>
<gene>
    <name evidence="3" type="ORF">CALVIDRAFT_542412</name>
</gene>